<gene>
    <name evidence="1" type="ORF">PC129_g10079</name>
</gene>
<name>A0A8T1I1U0_9STRA</name>
<accession>A0A8T1I1U0</accession>
<dbReference type="VEuPathDB" id="FungiDB:PC110_g1841"/>
<evidence type="ECO:0000313" key="1">
    <source>
        <dbReference type="EMBL" id="KAG3219135.1"/>
    </source>
</evidence>
<reference evidence="1" key="1">
    <citation type="submission" date="2018-05" db="EMBL/GenBank/DDBJ databases">
        <title>Effector identification in a new, highly contiguous assembly of the strawberry crown rot pathogen Phytophthora cactorum.</title>
        <authorList>
            <person name="Armitage A.D."/>
            <person name="Nellist C.F."/>
            <person name="Bates H."/>
            <person name="Vickerstaff R.J."/>
            <person name="Harrison R.J."/>
        </authorList>
    </citation>
    <scope>NUCLEOTIDE SEQUENCE</scope>
    <source>
        <strain evidence="1">P421</strain>
    </source>
</reference>
<organism evidence="1 2">
    <name type="scientific">Phytophthora cactorum</name>
    <dbReference type="NCBI Taxonomy" id="29920"/>
    <lineage>
        <taxon>Eukaryota</taxon>
        <taxon>Sar</taxon>
        <taxon>Stramenopiles</taxon>
        <taxon>Oomycota</taxon>
        <taxon>Peronosporomycetes</taxon>
        <taxon>Peronosporales</taxon>
        <taxon>Peronosporaceae</taxon>
        <taxon>Phytophthora</taxon>
    </lineage>
</organism>
<sequence>MELANLRRGHGGTKHRGDEWSLKTLGALLDEVVADALDMSLSRGVNDLLALEARYDAVFNRTSPSREIMSAIDAINVKFCSSSGYEKIAAVNTPARIAWCRIVAVHISVTKPRSCSCSWTHQVP</sequence>
<dbReference type="EMBL" id="RCMV01000325">
    <property type="protein sequence ID" value="KAG3219135.1"/>
    <property type="molecule type" value="Genomic_DNA"/>
</dbReference>
<dbReference type="AlphaFoldDB" id="A0A8T1I1U0"/>
<dbReference type="Proteomes" id="UP000760860">
    <property type="component" value="Unassembled WGS sequence"/>
</dbReference>
<evidence type="ECO:0000313" key="2">
    <source>
        <dbReference type="Proteomes" id="UP000760860"/>
    </source>
</evidence>
<protein>
    <submittedName>
        <fullName evidence="1">Uncharacterized protein</fullName>
    </submittedName>
</protein>
<proteinExistence type="predicted"/>
<comment type="caution">
    <text evidence="1">The sequence shown here is derived from an EMBL/GenBank/DDBJ whole genome shotgun (WGS) entry which is preliminary data.</text>
</comment>